<proteinExistence type="predicted"/>
<evidence type="ECO:0000256" key="1">
    <source>
        <dbReference type="SAM" id="MobiDB-lite"/>
    </source>
</evidence>
<name>A0A2P5AUY0_TREOI</name>
<feature type="non-terminal residue" evidence="2">
    <location>
        <position position="28"/>
    </location>
</feature>
<sequence>MDKQRSHSSYMELSTLDPWDRAGGQKDI</sequence>
<feature type="compositionally biased region" description="Basic and acidic residues" evidence="1">
    <location>
        <begin position="18"/>
        <end position="28"/>
    </location>
</feature>
<protein>
    <submittedName>
        <fullName evidence="2">Uncharacterized protein</fullName>
    </submittedName>
</protein>
<evidence type="ECO:0000313" key="3">
    <source>
        <dbReference type="Proteomes" id="UP000237000"/>
    </source>
</evidence>
<comment type="caution">
    <text evidence="2">The sequence shown here is derived from an EMBL/GenBank/DDBJ whole genome shotgun (WGS) entry which is preliminary data.</text>
</comment>
<dbReference type="Proteomes" id="UP000237000">
    <property type="component" value="Unassembled WGS sequence"/>
</dbReference>
<keyword evidence="3" id="KW-1185">Reference proteome</keyword>
<evidence type="ECO:0000313" key="2">
    <source>
        <dbReference type="EMBL" id="PON40349.1"/>
    </source>
</evidence>
<gene>
    <name evidence="2" type="ORF">TorRG33x02_340480</name>
</gene>
<dbReference type="InParanoid" id="A0A2P5AUY0"/>
<dbReference type="AlphaFoldDB" id="A0A2P5AUY0"/>
<organism evidence="2 3">
    <name type="scientific">Trema orientale</name>
    <name type="common">Charcoal tree</name>
    <name type="synonym">Celtis orientalis</name>
    <dbReference type="NCBI Taxonomy" id="63057"/>
    <lineage>
        <taxon>Eukaryota</taxon>
        <taxon>Viridiplantae</taxon>
        <taxon>Streptophyta</taxon>
        <taxon>Embryophyta</taxon>
        <taxon>Tracheophyta</taxon>
        <taxon>Spermatophyta</taxon>
        <taxon>Magnoliopsida</taxon>
        <taxon>eudicotyledons</taxon>
        <taxon>Gunneridae</taxon>
        <taxon>Pentapetalae</taxon>
        <taxon>rosids</taxon>
        <taxon>fabids</taxon>
        <taxon>Rosales</taxon>
        <taxon>Cannabaceae</taxon>
        <taxon>Trema</taxon>
    </lineage>
</organism>
<accession>A0A2P5AUY0</accession>
<feature type="region of interest" description="Disordered" evidence="1">
    <location>
        <begin position="1"/>
        <end position="28"/>
    </location>
</feature>
<reference evidence="3" key="1">
    <citation type="submission" date="2016-06" db="EMBL/GenBank/DDBJ databases">
        <title>Parallel loss of symbiosis genes in relatives of nitrogen-fixing non-legume Parasponia.</title>
        <authorList>
            <person name="Van Velzen R."/>
            <person name="Holmer R."/>
            <person name="Bu F."/>
            <person name="Rutten L."/>
            <person name="Van Zeijl A."/>
            <person name="Liu W."/>
            <person name="Santuari L."/>
            <person name="Cao Q."/>
            <person name="Sharma T."/>
            <person name="Shen D."/>
            <person name="Roswanjaya Y."/>
            <person name="Wardhani T."/>
            <person name="Kalhor M.S."/>
            <person name="Jansen J."/>
            <person name="Van den Hoogen J."/>
            <person name="Gungor B."/>
            <person name="Hartog M."/>
            <person name="Hontelez J."/>
            <person name="Verver J."/>
            <person name="Yang W.-C."/>
            <person name="Schijlen E."/>
            <person name="Repin R."/>
            <person name="Schilthuizen M."/>
            <person name="Schranz E."/>
            <person name="Heidstra R."/>
            <person name="Miyata K."/>
            <person name="Fedorova E."/>
            <person name="Kohlen W."/>
            <person name="Bisseling T."/>
            <person name="Smit S."/>
            <person name="Geurts R."/>
        </authorList>
    </citation>
    <scope>NUCLEOTIDE SEQUENCE [LARGE SCALE GENOMIC DNA]</scope>
    <source>
        <strain evidence="3">cv. RG33-2</strain>
    </source>
</reference>
<dbReference type="EMBL" id="JXTC01000691">
    <property type="protein sequence ID" value="PON40349.1"/>
    <property type="molecule type" value="Genomic_DNA"/>
</dbReference>